<keyword evidence="4 7" id="KW-0812">Transmembrane</keyword>
<dbReference type="PROSITE" id="PS01270">
    <property type="entry name" value="BAND_7"/>
    <property type="match status" value="1"/>
</dbReference>
<keyword evidence="10" id="KW-1185">Reference proteome</keyword>
<dbReference type="EMBL" id="CP137892">
    <property type="protein sequence ID" value="WPC05408.1"/>
    <property type="molecule type" value="Genomic_DNA"/>
</dbReference>
<accession>A0ABZ0PW59</accession>
<dbReference type="Proteomes" id="UP001305928">
    <property type="component" value="Chromosome"/>
</dbReference>
<evidence type="ECO:0000256" key="7">
    <source>
        <dbReference type="SAM" id="Phobius"/>
    </source>
</evidence>
<evidence type="ECO:0000256" key="2">
    <source>
        <dbReference type="ARBA" id="ARBA00008164"/>
    </source>
</evidence>
<dbReference type="RefSeq" id="WP_318644607.1">
    <property type="nucleotide sequence ID" value="NZ_CP137892.1"/>
</dbReference>
<evidence type="ECO:0000313" key="9">
    <source>
        <dbReference type="EMBL" id="WPC05408.1"/>
    </source>
</evidence>
<keyword evidence="5 7" id="KW-1133">Transmembrane helix</keyword>
<dbReference type="Gene3D" id="3.30.479.30">
    <property type="entry name" value="Band 7 domain"/>
    <property type="match status" value="1"/>
</dbReference>
<dbReference type="PRINTS" id="PR00721">
    <property type="entry name" value="STOMATIN"/>
</dbReference>
<sequence>MEIGSVIFLFVGLAVAVVFMGFKVVPQGSQWTVERFGRYTNTLKPGLNIIVPVMDRIGRKLSVMETVLDIPPQEVISADNAIVQIDAVCFFQVINAAQAAYEVNNLEHAIRNLVMTNIRTVLGSLELDAMLSQRDAINERLLKTVDEATAPWGIKITRIEIKDITPPTDLVEAMASQMKAERLKRAQILEAEGRRQAEILTAEGKKQAQILEAEGERQAAFLEAEARERAATAEAEATRVVSEAIASGNVQAVNYFVAQKYVDALGQLASAHNSKVILMPLEASQVIGAVGGIGEIVRATFAGATHAGGAPGEQKG</sequence>
<dbReference type="PANTHER" id="PTHR43327">
    <property type="entry name" value="STOMATIN-LIKE PROTEIN 2, MITOCHONDRIAL"/>
    <property type="match status" value="1"/>
</dbReference>
<evidence type="ECO:0000259" key="8">
    <source>
        <dbReference type="SMART" id="SM00244"/>
    </source>
</evidence>
<dbReference type="CDD" id="cd08829">
    <property type="entry name" value="SPFH_paraslipin"/>
    <property type="match status" value="1"/>
</dbReference>
<protein>
    <recommendedName>
        <fullName evidence="3">Protein QmcA</fullName>
    </recommendedName>
</protein>
<dbReference type="InterPro" id="IPR018080">
    <property type="entry name" value="Band_7/stomatin-like_CS"/>
</dbReference>
<proteinExistence type="inferred from homology"/>
<feature type="transmembrane region" description="Helical" evidence="7">
    <location>
        <begin position="6"/>
        <end position="25"/>
    </location>
</feature>
<comment type="subcellular location">
    <subcellularLocation>
        <location evidence="1">Membrane</location>
        <topology evidence="1">Single-pass membrane protein</topology>
    </subcellularLocation>
</comment>
<dbReference type="Pfam" id="PF01145">
    <property type="entry name" value="Band_7"/>
    <property type="match status" value="1"/>
</dbReference>
<evidence type="ECO:0000256" key="5">
    <source>
        <dbReference type="ARBA" id="ARBA00022989"/>
    </source>
</evidence>
<evidence type="ECO:0000256" key="6">
    <source>
        <dbReference type="ARBA" id="ARBA00023136"/>
    </source>
</evidence>
<reference evidence="9 10" key="1">
    <citation type="submission" date="2023-11" db="EMBL/GenBank/DDBJ databases">
        <title>Complete genome of Pseudomonas benzenivorans BA3361.</title>
        <authorList>
            <person name="Shin S.Y."/>
            <person name="Song J."/>
            <person name="Kang H."/>
        </authorList>
    </citation>
    <scope>NUCLEOTIDE SEQUENCE [LARGE SCALE GENOMIC DNA]</scope>
    <source>
        <strain evidence="9 10">HNIBRBA3361</strain>
    </source>
</reference>
<gene>
    <name evidence="9" type="ORF">SBP02_01255</name>
</gene>
<organism evidence="9 10">
    <name type="scientific">Pseudomonas benzenivorans</name>
    <dbReference type="NCBI Taxonomy" id="556533"/>
    <lineage>
        <taxon>Bacteria</taxon>
        <taxon>Pseudomonadati</taxon>
        <taxon>Pseudomonadota</taxon>
        <taxon>Gammaproteobacteria</taxon>
        <taxon>Pseudomonadales</taxon>
        <taxon>Pseudomonadaceae</taxon>
        <taxon>Pseudomonas</taxon>
    </lineage>
</organism>
<evidence type="ECO:0000313" key="10">
    <source>
        <dbReference type="Proteomes" id="UP001305928"/>
    </source>
</evidence>
<evidence type="ECO:0000256" key="1">
    <source>
        <dbReference type="ARBA" id="ARBA00004167"/>
    </source>
</evidence>
<dbReference type="SUPFAM" id="SSF117892">
    <property type="entry name" value="Band 7/SPFH domain"/>
    <property type="match status" value="1"/>
</dbReference>
<keyword evidence="6 7" id="KW-0472">Membrane</keyword>
<dbReference type="SMART" id="SM00244">
    <property type="entry name" value="PHB"/>
    <property type="match status" value="1"/>
</dbReference>
<dbReference type="InterPro" id="IPR001972">
    <property type="entry name" value="Stomatin_HflK_fam"/>
</dbReference>
<feature type="domain" description="Band 7" evidence="8">
    <location>
        <begin position="20"/>
        <end position="178"/>
    </location>
</feature>
<dbReference type="PANTHER" id="PTHR43327:SF10">
    <property type="entry name" value="STOMATIN-LIKE PROTEIN 2, MITOCHONDRIAL"/>
    <property type="match status" value="1"/>
</dbReference>
<dbReference type="InterPro" id="IPR050710">
    <property type="entry name" value="Band7/mec-2_domain"/>
</dbReference>
<dbReference type="InterPro" id="IPR001107">
    <property type="entry name" value="Band_7"/>
</dbReference>
<evidence type="ECO:0000256" key="3">
    <source>
        <dbReference type="ARBA" id="ARBA00017055"/>
    </source>
</evidence>
<dbReference type="InterPro" id="IPR036013">
    <property type="entry name" value="Band_7/SPFH_dom_sf"/>
</dbReference>
<evidence type="ECO:0000256" key="4">
    <source>
        <dbReference type="ARBA" id="ARBA00022692"/>
    </source>
</evidence>
<comment type="similarity">
    <text evidence="2">Belongs to the band 7/mec-2 family.</text>
</comment>
<name>A0ABZ0PW59_9PSED</name>